<gene>
    <name evidence="2" type="ORF">D9757_005836</name>
</gene>
<reference evidence="2 3" key="1">
    <citation type="journal article" date="2020" name="ISME J.">
        <title>Uncovering the hidden diversity of litter-decomposition mechanisms in mushroom-forming fungi.</title>
        <authorList>
            <person name="Floudas D."/>
            <person name="Bentzer J."/>
            <person name="Ahren D."/>
            <person name="Johansson T."/>
            <person name="Persson P."/>
            <person name="Tunlid A."/>
        </authorList>
    </citation>
    <scope>NUCLEOTIDE SEQUENCE [LARGE SCALE GENOMIC DNA]</scope>
    <source>
        <strain evidence="2 3">CBS 406.79</strain>
    </source>
</reference>
<dbReference type="EMBL" id="JAACJN010000035">
    <property type="protein sequence ID" value="KAF5386496.1"/>
    <property type="molecule type" value="Genomic_DNA"/>
</dbReference>
<feature type="compositionally biased region" description="Gly residues" evidence="1">
    <location>
        <begin position="81"/>
        <end position="90"/>
    </location>
</feature>
<proteinExistence type="predicted"/>
<organism evidence="2 3">
    <name type="scientific">Collybiopsis confluens</name>
    <dbReference type="NCBI Taxonomy" id="2823264"/>
    <lineage>
        <taxon>Eukaryota</taxon>
        <taxon>Fungi</taxon>
        <taxon>Dikarya</taxon>
        <taxon>Basidiomycota</taxon>
        <taxon>Agaricomycotina</taxon>
        <taxon>Agaricomycetes</taxon>
        <taxon>Agaricomycetidae</taxon>
        <taxon>Agaricales</taxon>
        <taxon>Marasmiineae</taxon>
        <taxon>Omphalotaceae</taxon>
        <taxon>Collybiopsis</taxon>
    </lineage>
</organism>
<protein>
    <submittedName>
        <fullName evidence="2">Uncharacterized protein</fullName>
    </submittedName>
</protein>
<evidence type="ECO:0000256" key="1">
    <source>
        <dbReference type="SAM" id="MobiDB-lite"/>
    </source>
</evidence>
<feature type="compositionally biased region" description="Polar residues" evidence="1">
    <location>
        <begin position="62"/>
        <end position="76"/>
    </location>
</feature>
<dbReference type="AlphaFoldDB" id="A0A8H5MAH7"/>
<feature type="compositionally biased region" description="Low complexity" evidence="1">
    <location>
        <begin position="91"/>
        <end position="108"/>
    </location>
</feature>
<keyword evidence="3" id="KW-1185">Reference proteome</keyword>
<feature type="compositionally biased region" description="Gly residues" evidence="1">
    <location>
        <begin position="109"/>
        <end position="130"/>
    </location>
</feature>
<feature type="region of interest" description="Disordered" evidence="1">
    <location>
        <begin position="1"/>
        <end position="130"/>
    </location>
</feature>
<dbReference type="Proteomes" id="UP000518752">
    <property type="component" value="Unassembled WGS sequence"/>
</dbReference>
<accession>A0A8H5MAH7</accession>
<feature type="compositionally biased region" description="Gly residues" evidence="1">
    <location>
        <begin position="17"/>
        <end position="35"/>
    </location>
</feature>
<evidence type="ECO:0000313" key="2">
    <source>
        <dbReference type="EMBL" id="KAF5386496.1"/>
    </source>
</evidence>
<comment type="caution">
    <text evidence="2">The sequence shown here is derived from an EMBL/GenBank/DDBJ whole genome shotgun (WGS) entry which is preliminary data.</text>
</comment>
<sequence>MSHKNIQDFSGLTAELGSGGRGDAYGTGGDGGGVGNSNKGVDQTFSRANLKTGDGGDGTTTLGHWQNNLSGTQWAPDSNLGGTGGTGGSIGSNNSDTAQNFGGARLTSGAGGLGSSGKGGAGGSIGSNNA</sequence>
<name>A0A8H5MAH7_9AGAR</name>
<evidence type="ECO:0000313" key="3">
    <source>
        <dbReference type="Proteomes" id="UP000518752"/>
    </source>
</evidence>